<feature type="region of interest" description="Disordered" evidence="1">
    <location>
        <begin position="47"/>
        <end position="71"/>
    </location>
</feature>
<proteinExistence type="predicted"/>
<sequence>MNRDRRIVADQLNTEGRPAKRGTRIDLGMSLSVYSRTRDGTLVEIQDTGAPADPNNIGDPMIHLDTWPTEQ</sequence>
<dbReference type="AlphaFoldDB" id="A0A6G6Y7K4"/>
<protein>
    <submittedName>
        <fullName evidence="2">Uncharacterized protein</fullName>
    </submittedName>
</protein>
<dbReference type="Proteomes" id="UP000501568">
    <property type="component" value="Chromosome"/>
</dbReference>
<name>A0A6G6Y7K4_9SPHN</name>
<keyword evidence="3" id="KW-1185">Reference proteome</keyword>
<dbReference type="RefSeq" id="WP_165327785.1">
    <property type="nucleotide sequence ID" value="NZ_CP049109.1"/>
</dbReference>
<reference evidence="2 3" key="1">
    <citation type="submission" date="2020-02" db="EMBL/GenBank/DDBJ databases">
        <authorList>
            <person name="Zheng R.K."/>
            <person name="Sun C.M."/>
        </authorList>
    </citation>
    <scope>NUCLEOTIDE SEQUENCE [LARGE SCALE GENOMIC DNA]</scope>
    <source>
        <strain evidence="3">zrk23</strain>
    </source>
</reference>
<evidence type="ECO:0000313" key="3">
    <source>
        <dbReference type="Proteomes" id="UP000501568"/>
    </source>
</evidence>
<organism evidence="2 3">
    <name type="scientific">Stakelama tenebrarum</name>
    <dbReference type="NCBI Taxonomy" id="2711215"/>
    <lineage>
        <taxon>Bacteria</taxon>
        <taxon>Pseudomonadati</taxon>
        <taxon>Pseudomonadota</taxon>
        <taxon>Alphaproteobacteria</taxon>
        <taxon>Sphingomonadales</taxon>
        <taxon>Sphingomonadaceae</taxon>
        <taxon>Stakelama</taxon>
    </lineage>
</organism>
<accession>A0A6G6Y7K4</accession>
<evidence type="ECO:0000313" key="2">
    <source>
        <dbReference type="EMBL" id="QIG80777.1"/>
    </source>
</evidence>
<dbReference type="KEGG" id="spzr:G5C33_13930"/>
<dbReference type="EMBL" id="CP049109">
    <property type="protein sequence ID" value="QIG80777.1"/>
    <property type="molecule type" value="Genomic_DNA"/>
</dbReference>
<gene>
    <name evidence="2" type="ORF">G5C33_13930</name>
</gene>
<evidence type="ECO:0000256" key="1">
    <source>
        <dbReference type="SAM" id="MobiDB-lite"/>
    </source>
</evidence>